<organism evidence="3 4">
    <name type="scientific">Ilex paraguariensis</name>
    <name type="common">yerba mate</name>
    <dbReference type="NCBI Taxonomy" id="185542"/>
    <lineage>
        <taxon>Eukaryota</taxon>
        <taxon>Viridiplantae</taxon>
        <taxon>Streptophyta</taxon>
        <taxon>Embryophyta</taxon>
        <taxon>Tracheophyta</taxon>
        <taxon>Spermatophyta</taxon>
        <taxon>Magnoliopsida</taxon>
        <taxon>eudicotyledons</taxon>
        <taxon>Gunneridae</taxon>
        <taxon>Pentapetalae</taxon>
        <taxon>asterids</taxon>
        <taxon>campanulids</taxon>
        <taxon>Aquifoliales</taxon>
        <taxon>Aquifoliaceae</taxon>
        <taxon>Ilex</taxon>
    </lineage>
</organism>
<evidence type="ECO:0000313" key="4">
    <source>
        <dbReference type="Proteomes" id="UP001642360"/>
    </source>
</evidence>
<sequence>MTKTLEKYQRCSYGALETNLLTSDAQSSYQEYLKLKGKVEVLQQTQRHFLGEDLGQLCTEELQHLERQLESSLKQIRSTRTQYVLDQLADLQQKEQALLETNKALRNKLEEIITPLQLSWEAGVPSTQYRYHPAEPGSFFEPLEVNNTLQIGYNPVVTDQLNIGTSTQNANGIVPGWML</sequence>
<dbReference type="InterPro" id="IPR002487">
    <property type="entry name" value="TF_Kbox"/>
</dbReference>
<name>A0ABC8UYQ2_9AQUA</name>
<evidence type="ECO:0000313" key="3">
    <source>
        <dbReference type="EMBL" id="CAK9186221.1"/>
    </source>
</evidence>
<reference evidence="3 4" key="1">
    <citation type="submission" date="2024-02" db="EMBL/GenBank/DDBJ databases">
        <authorList>
            <person name="Vignale AGUSTIN F."/>
            <person name="Sosa J E."/>
            <person name="Modenutti C."/>
        </authorList>
    </citation>
    <scope>NUCLEOTIDE SEQUENCE [LARGE SCALE GENOMIC DNA]</scope>
</reference>
<dbReference type="EMBL" id="CAUOFW020009502">
    <property type="protein sequence ID" value="CAK9186221.1"/>
    <property type="molecule type" value="Genomic_DNA"/>
</dbReference>
<keyword evidence="4" id="KW-1185">Reference proteome</keyword>
<feature type="coiled-coil region" evidence="1">
    <location>
        <begin position="62"/>
        <end position="111"/>
    </location>
</feature>
<gene>
    <name evidence="3" type="ORF">ILEXP_LOCUS56700</name>
</gene>
<protein>
    <recommendedName>
        <fullName evidence="2">K-box domain-containing protein</fullName>
    </recommendedName>
</protein>
<comment type="caution">
    <text evidence="3">The sequence shown here is derived from an EMBL/GenBank/DDBJ whole genome shotgun (WGS) entry which is preliminary data.</text>
</comment>
<dbReference type="PROSITE" id="PS51297">
    <property type="entry name" value="K_BOX"/>
    <property type="match status" value="1"/>
</dbReference>
<dbReference type="Proteomes" id="UP001642360">
    <property type="component" value="Unassembled WGS sequence"/>
</dbReference>
<dbReference type="AlphaFoldDB" id="A0ABC8UYQ2"/>
<proteinExistence type="predicted"/>
<feature type="domain" description="K-box" evidence="2">
    <location>
        <begin position="25"/>
        <end position="115"/>
    </location>
</feature>
<keyword evidence="1" id="KW-0175">Coiled coil</keyword>
<accession>A0ABC8UYQ2</accession>
<evidence type="ECO:0000256" key="1">
    <source>
        <dbReference type="SAM" id="Coils"/>
    </source>
</evidence>
<dbReference type="Pfam" id="PF01486">
    <property type="entry name" value="K-box"/>
    <property type="match status" value="1"/>
</dbReference>
<evidence type="ECO:0000259" key="2">
    <source>
        <dbReference type="PROSITE" id="PS51297"/>
    </source>
</evidence>